<keyword evidence="2" id="KW-1185">Reference proteome</keyword>
<evidence type="ECO:0000313" key="2">
    <source>
        <dbReference type="Proteomes" id="UP000233837"/>
    </source>
</evidence>
<evidence type="ECO:0000313" key="1">
    <source>
        <dbReference type="EMBL" id="PKU59422.1"/>
    </source>
</evidence>
<dbReference type="InterPro" id="IPR011990">
    <property type="entry name" value="TPR-like_helical_dom_sf"/>
</dbReference>
<dbReference type="SUPFAM" id="SSF48452">
    <property type="entry name" value="TPR-like"/>
    <property type="match status" value="1"/>
</dbReference>
<proteinExistence type="predicted"/>
<name>A0A2I0V7N7_9ASPA</name>
<dbReference type="PANTHER" id="PTHR26312">
    <property type="entry name" value="TETRATRICOPEPTIDE REPEAT PROTEIN 5"/>
    <property type="match status" value="1"/>
</dbReference>
<accession>A0A2I0V7N7</accession>
<reference evidence="1 2" key="2">
    <citation type="journal article" date="2017" name="Nature">
        <title>The Apostasia genome and the evolution of orchids.</title>
        <authorList>
            <person name="Zhang G.Q."/>
            <person name="Liu K.W."/>
            <person name="Li Z."/>
            <person name="Lohaus R."/>
            <person name="Hsiao Y.Y."/>
            <person name="Niu S.C."/>
            <person name="Wang J.Y."/>
            <person name="Lin Y.C."/>
            <person name="Xu Q."/>
            <person name="Chen L.J."/>
            <person name="Yoshida K."/>
            <person name="Fujiwara S."/>
            <person name="Wang Z.W."/>
            <person name="Zhang Y.Q."/>
            <person name="Mitsuda N."/>
            <person name="Wang M."/>
            <person name="Liu G.H."/>
            <person name="Pecoraro L."/>
            <person name="Huang H.X."/>
            <person name="Xiao X.J."/>
            <person name="Lin M."/>
            <person name="Wu X.Y."/>
            <person name="Wu W.L."/>
            <person name="Chen Y.Y."/>
            <person name="Chang S.B."/>
            <person name="Sakamoto S."/>
            <person name="Ohme-Takagi M."/>
            <person name="Yagi M."/>
            <person name="Zeng S.J."/>
            <person name="Shen C.Y."/>
            <person name="Yeh C.M."/>
            <person name="Luo Y.B."/>
            <person name="Tsai W.C."/>
            <person name="Van de Peer Y."/>
            <person name="Liu Z.J."/>
        </authorList>
    </citation>
    <scope>NUCLEOTIDE SEQUENCE [LARGE SCALE GENOMIC DNA]</scope>
    <source>
        <tissue evidence="1">The whole plant</tissue>
    </source>
</reference>
<dbReference type="EMBL" id="KZ504112">
    <property type="protein sequence ID" value="PKU59422.1"/>
    <property type="molecule type" value="Genomic_DNA"/>
</dbReference>
<dbReference type="PANTHER" id="PTHR26312:SF153">
    <property type="entry name" value="EXPRESSED PROTEIN"/>
    <property type="match status" value="1"/>
</dbReference>
<dbReference type="Proteomes" id="UP000233837">
    <property type="component" value="Unassembled WGS sequence"/>
</dbReference>
<gene>
    <name evidence="1" type="ORF">MA16_Dca012750</name>
</gene>
<dbReference type="AlphaFoldDB" id="A0A2I0V7N7"/>
<organism evidence="1 2">
    <name type="scientific">Dendrobium catenatum</name>
    <dbReference type="NCBI Taxonomy" id="906689"/>
    <lineage>
        <taxon>Eukaryota</taxon>
        <taxon>Viridiplantae</taxon>
        <taxon>Streptophyta</taxon>
        <taxon>Embryophyta</taxon>
        <taxon>Tracheophyta</taxon>
        <taxon>Spermatophyta</taxon>
        <taxon>Magnoliopsida</taxon>
        <taxon>Liliopsida</taxon>
        <taxon>Asparagales</taxon>
        <taxon>Orchidaceae</taxon>
        <taxon>Epidendroideae</taxon>
        <taxon>Malaxideae</taxon>
        <taxon>Dendrobiinae</taxon>
        <taxon>Dendrobium</taxon>
    </lineage>
</organism>
<reference evidence="1 2" key="1">
    <citation type="journal article" date="2016" name="Sci. Rep.">
        <title>The Dendrobium catenatum Lindl. genome sequence provides insights into polysaccharide synthase, floral development and adaptive evolution.</title>
        <authorList>
            <person name="Zhang G.Q."/>
            <person name="Xu Q."/>
            <person name="Bian C."/>
            <person name="Tsai W.C."/>
            <person name="Yeh C.M."/>
            <person name="Liu K.W."/>
            <person name="Yoshida K."/>
            <person name="Zhang L.S."/>
            <person name="Chang S.B."/>
            <person name="Chen F."/>
            <person name="Shi Y."/>
            <person name="Su Y.Y."/>
            <person name="Zhang Y.Q."/>
            <person name="Chen L.J."/>
            <person name="Yin Y."/>
            <person name="Lin M."/>
            <person name="Huang H."/>
            <person name="Deng H."/>
            <person name="Wang Z.W."/>
            <person name="Zhu S.L."/>
            <person name="Zhao X."/>
            <person name="Deng C."/>
            <person name="Niu S.C."/>
            <person name="Huang J."/>
            <person name="Wang M."/>
            <person name="Liu G.H."/>
            <person name="Yang H.J."/>
            <person name="Xiao X.J."/>
            <person name="Hsiao Y.Y."/>
            <person name="Wu W.L."/>
            <person name="Chen Y.Y."/>
            <person name="Mitsuda N."/>
            <person name="Ohme-Takagi M."/>
            <person name="Luo Y.B."/>
            <person name="Van de Peer Y."/>
            <person name="Liu Z.J."/>
        </authorList>
    </citation>
    <scope>NUCLEOTIDE SEQUENCE [LARGE SCALE GENOMIC DNA]</scope>
    <source>
        <tissue evidence="1">The whole plant</tissue>
    </source>
</reference>
<dbReference type="Gene3D" id="1.25.40.10">
    <property type="entry name" value="Tetratricopeptide repeat domain"/>
    <property type="match status" value="1"/>
</dbReference>
<sequence length="373" mass="41232">MRSNLLLPSSIIPADPKTISAKPSYTEAVGSCRQFFRSVRAIAAPEPPWVVPSPARRTASHGGLELVYSGLNSSSKGRIPISLRLVQLQKKSLARRRRPEDPSALDPISCAVWSLICLLEELHKSAVYVADEADQDRVFWDSTEPLVWLFLRVFSTSPNILSAILGLTASFVARSVEKSVVETVSSAFDLQMGTGTPTSEVAGQWVDSGGPAAAGAVGESLEIGDYWSWGDIGILDDSVRVESDSRWLNYRRRRSHYESMIVREKQPNSLILSNYAQFLYQFEWDLDRAHEYFKLAVLTDPVDGEAMNKYANFLWQERGDLAGAEEMFLEAIEADPTSSYHQSSYANFLLLTGGDETCFPLDYSGLAGGSQIS</sequence>
<dbReference type="OrthoDB" id="1924189at2759"/>
<protein>
    <submittedName>
        <fullName evidence="1">Uncharacterized protein</fullName>
    </submittedName>
</protein>